<protein>
    <recommendedName>
        <fullName evidence="1">CHAT domain-containing protein</fullName>
    </recommendedName>
</protein>
<dbReference type="GeneID" id="30016254"/>
<name>A0A178Z3E2_9EURO</name>
<dbReference type="Gene3D" id="1.25.40.10">
    <property type="entry name" value="Tetratricopeptide repeat domain"/>
    <property type="match status" value="3"/>
</dbReference>
<sequence length="1139" mass="126904">MDDRGRAPYARAMQLLQRYMTDWNIDDLNHAIEFGQLATQTTPEDHVDRAARISDLGTMFAQRYQQEEQLEDLNQAIGLASDSVSSAPIGYPYLPAFSNNLSSYFGMRYDHIGEVDDLTQAITIAQQAVDSAWNDDQNFPKYLDSLATSLERRSTLERSESSREDAQRSVELGELVLQLLPDDDDNLPIYMNNLANRFQSLYDQDNKVEYLDEAIKWARLAIFAIDESDPIWLPSRNNLAIALERRYDLNGSREDLDEAIDIAHQVVNSTEGNDPKLAPYLNTLAVKITALYHRAGNVQDLKEAVKLTRRALEVAPADHRDRADWWNNLGTLLESLFRRTGKFQYIEEAVEAAQQAVELTPKDHPDCAAYLINLSNNLETRFEATGDVHYLDSSLQFAEKAVNVTPGNQIQPAGDMNDLEEAVRFARDALLLVPEGHRTYPTYLSSLATALHSQFERTRDIKHLDEAIKLSQRAVHLTERSHQDYAAWKVNLANHLSARYDHYGDIADLREVINLARDTVELTKGEHLDREPCRNNLAAALSKRYKRNENIEDLDESISLTQQALGSTSEDDPNWSAYVCNLGIWLLSRYNRSGDIGDHRLKAIRVAIRLLRAKGSWNQASTLAAEALKLLPLVCGRYLGLQDQQYVLAQTSGLAADACSLALKNGDVEEAIIRLELWRGIMVGYMIESRGDLSELKKECPELANHYENLQRKASQKIDSRDPQVRQMLLKERREAIKEIEGCVQRIRKETTYKRFLLGPAIEELKKASDPGPLVLVNVTDISADALIVSPQEIKAIRLPEFFDRAAPSAVKGEIESYERVSRGDGNRDIESEAPSHLESDHLSWLWTNCVKLILQELGGDNMPVHNNLPRVWWVGTGIASSLPFHAAGEAFGLSTENTLSHIVPSYTQSIKALLYSRSQILRSAQHNKNKCSMMVVAMPQTPGQRPLPGVDGEAKAIASVSKGVYNVEVLPQPAADGVLQKLSTTDIVHFACHAISDPFDPSKSHLLLQKPGAKGFVIDKLTLSQIAGVVTEGPAQLAFLSACSTAEVKASKLTDEGLHLANAFQVVGFGHVIGALWSANDEVSARLSELFYAHLIEAGQTSSLDGLVASALREAVVQVRSEFSENPELWAPFIHLGA</sequence>
<evidence type="ECO:0000259" key="1">
    <source>
        <dbReference type="Pfam" id="PF12770"/>
    </source>
</evidence>
<dbReference type="STRING" id="1367422.A0A178Z3E2"/>
<comment type="caution">
    <text evidence="2">The sequence shown here is derived from an EMBL/GenBank/DDBJ whole genome shotgun (WGS) entry which is preliminary data.</text>
</comment>
<gene>
    <name evidence="2" type="ORF">AYL99_12088</name>
</gene>
<dbReference type="InterPro" id="IPR011990">
    <property type="entry name" value="TPR-like_helical_dom_sf"/>
</dbReference>
<dbReference type="InterPro" id="IPR024983">
    <property type="entry name" value="CHAT_dom"/>
</dbReference>
<dbReference type="Pfam" id="PF12770">
    <property type="entry name" value="CHAT"/>
    <property type="match status" value="1"/>
</dbReference>
<feature type="domain" description="CHAT" evidence="1">
    <location>
        <begin position="843"/>
        <end position="1138"/>
    </location>
</feature>
<organism evidence="2 3">
    <name type="scientific">Fonsecaea erecta</name>
    <dbReference type="NCBI Taxonomy" id="1367422"/>
    <lineage>
        <taxon>Eukaryota</taxon>
        <taxon>Fungi</taxon>
        <taxon>Dikarya</taxon>
        <taxon>Ascomycota</taxon>
        <taxon>Pezizomycotina</taxon>
        <taxon>Eurotiomycetes</taxon>
        <taxon>Chaetothyriomycetidae</taxon>
        <taxon>Chaetothyriales</taxon>
        <taxon>Herpotrichiellaceae</taxon>
        <taxon>Fonsecaea</taxon>
    </lineage>
</organism>
<dbReference type="AlphaFoldDB" id="A0A178Z3E2"/>
<dbReference type="RefSeq" id="XP_018687100.1">
    <property type="nucleotide sequence ID" value="XM_018843570.1"/>
</dbReference>
<dbReference type="EMBL" id="LVYI01000032">
    <property type="protein sequence ID" value="OAP53733.1"/>
    <property type="molecule type" value="Genomic_DNA"/>
</dbReference>
<dbReference type="SUPFAM" id="SSF48452">
    <property type="entry name" value="TPR-like"/>
    <property type="match status" value="1"/>
</dbReference>
<dbReference type="OrthoDB" id="9991317at2759"/>
<evidence type="ECO:0000313" key="2">
    <source>
        <dbReference type="EMBL" id="OAP53733.1"/>
    </source>
</evidence>
<reference evidence="2 3" key="1">
    <citation type="submission" date="2016-04" db="EMBL/GenBank/DDBJ databases">
        <title>Draft genome of Fonsecaea erecta CBS 125763.</title>
        <authorList>
            <person name="Weiss V.A."/>
            <person name="Vicente V.A."/>
            <person name="Raittz R.T."/>
            <person name="Moreno L.F."/>
            <person name="De Souza E.M."/>
            <person name="Pedrosa F.O."/>
            <person name="Steffens M.B."/>
            <person name="Faoro H."/>
            <person name="Tadra-Sfeir M.Z."/>
            <person name="Najafzadeh M.J."/>
            <person name="Felipe M.S."/>
            <person name="Teixeira M."/>
            <person name="Sun J."/>
            <person name="Xi L."/>
            <person name="Gomes R."/>
            <person name="De Azevedo C.M."/>
            <person name="Salgado C.G."/>
            <person name="Da Silva M.B."/>
            <person name="Nascimento M.F."/>
            <person name="Queiroz-Telles F."/>
            <person name="Attili D.S."/>
            <person name="Gorbushina A."/>
        </authorList>
    </citation>
    <scope>NUCLEOTIDE SEQUENCE [LARGE SCALE GENOMIC DNA]</scope>
    <source>
        <strain evidence="2 3">CBS 125763</strain>
    </source>
</reference>
<accession>A0A178Z3E2</accession>
<proteinExistence type="predicted"/>
<evidence type="ECO:0000313" key="3">
    <source>
        <dbReference type="Proteomes" id="UP000078343"/>
    </source>
</evidence>
<keyword evidence="3" id="KW-1185">Reference proteome</keyword>
<dbReference type="PANTHER" id="PTHR19959:SF119">
    <property type="entry name" value="FUNGAL LIPASE-LIKE DOMAIN-CONTAINING PROTEIN"/>
    <property type="match status" value="1"/>
</dbReference>
<dbReference type="Proteomes" id="UP000078343">
    <property type="component" value="Unassembled WGS sequence"/>
</dbReference>
<dbReference type="Pfam" id="PF13374">
    <property type="entry name" value="TPR_10"/>
    <property type="match status" value="3"/>
</dbReference>
<dbReference type="SUPFAM" id="SSF81901">
    <property type="entry name" value="HCP-like"/>
    <property type="match status" value="1"/>
</dbReference>
<dbReference type="PANTHER" id="PTHR19959">
    <property type="entry name" value="KINESIN LIGHT CHAIN"/>
    <property type="match status" value="1"/>
</dbReference>